<comment type="subcellular location">
    <subcellularLocation>
        <location evidence="1">Nucleus</location>
        <location evidence="1">Nucleolus</location>
    </subcellularLocation>
</comment>
<comment type="caution">
    <text evidence="6">The sequence shown here is derived from an EMBL/GenBank/DDBJ whole genome shotgun (WGS) entry which is preliminary data.</text>
</comment>
<feature type="compositionally biased region" description="Basic and acidic residues" evidence="5">
    <location>
        <begin position="180"/>
        <end position="189"/>
    </location>
</feature>
<feature type="compositionally biased region" description="Basic and acidic residues" evidence="5">
    <location>
        <begin position="198"/>
        <end position="212"/>
    </location>
</feature>
<name>A0AA40ARB7_9PEZI</name>
<evidence type="ECO:0000313" key="7">
    <source>
        <dbReference type="Proteomes" id="UP001172102"/>
    </source>
</evidence>
<gene>
    <name evidence="6" type="ORF">B0H67DRAFT_576483</name>
</gene>
<evidence type="ECO:0000256" key="3">
    <source>
        <dbReference type="ARBA" id="ARBA00023054"/>
    </source>
</evidence>
<dbReference type="Proteomes" id="UP001172102">
    <property type="component" value="Unassembled WGS sequence"/>
</dbReference>
<keyword evidence="4" id="KW-0539">Nucleus</keyword>
<dbReference type="GO" id="GO:0005730">
    <property type="term" value="C:nucleolus"/>
    <property type="evidence" value="ECO:0007669"/>
    <property type="project" value="UniProtKB-SubCell"/>
</dbReference>
<feature type="compositionally biased region" description="Basic and acidic residues" evidence="5">
    <location>
        <begin position="94"/>
        <end position="106"/>
    </location>
</feature>
<evidence type="ECO:0000256" key="4">
    <source>
        <dbReference type="ARBA" id="ARBA00023242"/>
    </source>
</evidence>
<evidence type="ECO:0000256" key="5">
    <source>
        <dbReference type="SAM" id="MobiDB-lite"/>
    </source>
</evidence>
<feature type="region of interest" description="Disordered" evidence="5">
    <location>
        <begin position="94"/>
        <end position="220"/>
    </location>
</feature>
<feature type="compositionally biased region" description="Basic and acidic residues" evidence="5">
    <location>
        <begin position="146"/>
        <end position="157"/>
    </location>
</feature>
<evidence type="ECO:0000313" key="6">
    <source>
        <dbReference type="EMBL" id="KAK0720507.1"/>
    </source>
</evidence>
<keyword evidence="3" id="KW-0175">Coiled coil</keyword>
<keyword evidence="7" id="KW-1185">Reference proteome</keyword>
<organism evidence="6 7">
    <name type="scientific">Lasiosphaeris hirsuta</name>
    <dbReference type="NCBI Taxonomy" id="260670"/>
    <lineage>
        <taxon>Eukaryota</taxon>
        <taxon>Fungi</taxon>
        <taxon>Dikarya</taxon>
        <taxon>Ascomycota</taxon>
        <taxon>Pezizomycotina</taxon>
        <taxon>Sordariomycetes</taxon>
        <taxon>Sordariomycetidae</taxon>
        <taxon>Sordariales</taxon>
        <taxon>Lasiosphaeriaceae</taxon>
        <taxon>Lasiosphaeris</taxon>
    </lineage>
</organism>
<dbReference type="AlphaFoldDB" id="A0AA40ARB7"/>
<dbReference type="InterPro" id="IPR019186">
    <property type="entry name" value="Nucleolar_protein_12"/>
</dbReference>
<feature type="compositionally biased region" description="Basic residues" evidence="5">
    <location>
        <begin position="1"/>
        <end position="21"/>
    </location>
</feature>
<comment type="similarity">
    <text evidence="2">Belongs to the RRP17 family.</text>
</comment>
<reference evidence="6" key="1">
    <citation type="submission" date="2023-06" db="EMBL/GenBank/DDBJ databases">
        <title>Genome-scale phylogeny and comparative genomics of the fungal order Sordariales.</title>
        <authorList>
            <consortium name="Lawrence Berkeley National Laboratory"/>
            <person name="Hensen N."/>
            <person name="Bonometti L."/>
            <person name="Westerberg I."/>
            <person name="Brannstrom I.O."/>
            <person name="Guillou S."/>
            <person name="Cros-Aarteil S."/>
            <person name="Calhoun S."/>
            <person name="Haridas S."/>
            <person name="Kuo A."/>
            <person name="Mondo S."/>
            <person name="Pangilinan J."/>
            <person name="Riley R."/>
            <person name="Labutti K."/>
            <person name="Andreopoulos B."/>
            <person name="Lipzen A."/>
            <person name="Chen C."/>
            <person name="Yanf M."/>
            <person name="Daum C."/>
            <person name="Ng V."/>
            <person name="Clum A."/>
            <person name="Steindorff A."/>
            <person name="Ohm R."/>
            <person name="Martin F."/>
            <person name="Silar P."/>
            <person name="Natvig D."/>
            <person name="Lalanne C."/>
            <person name="Gautier V."/>
            <person name="Ament-Velasquez S.L."/>
            <person name="Kruys A."/>
            <person name="Hutchinson M.I."/>
            <person name="Powell A.J."/>
            <person name="Barry K."/>
            <person name="Miller A.N."/>
            <person name="Grigoriev I.V."/>
            <person name="Debuchy R."/>
            <person name="Gladieux P."/>
            <person name="Thoren M.H."/>
            <person name="Johannesson H."/>
        </authorList>
    </citation>
    <scope>NUCLEOTIDE SEQUENCE</scope>
    <source>
        <strain evidence="6">SMH4607-1</strain>
    </source>
</reference>
<feature type="region of interest" description="Disordered" evidence="5">
    <location>
        <begin position="1"/>
        <end position="26"/>
    </location>
</feature>
<protein>
    <submittedName>
        <fullName evidence="6">Nucleolar protein 12-domain-containing protein</fullName>
    </submittedName>
</protein>
<dbReference type="GO" id="GO:0019843">
    <property type="term" value="F:rRNA binding"/>
    <property type="evidence" value="ECO:0007669"/>
    <property type="project" value="TreeGrafter"/>
</dbReference>
<dbReference type="EMBL" id="JAUKUA010000003">
    <property type="protein sequence ID" value="KAK0720507.1"/>
    <property type="molecule type" value="Genomic_DNA"/>
</dbReference>
<dbReference type="PANTHER" id="PTHR14577">
    <property type="entry name" value="NUCLEOLAR PROTEIN 12"/>
    <property type="match status" value="1"/>
</dbReference>
<accession>A0AA40ARB7</accession>
<dbReference type="PANTHER" id="PTHR14577:SF0">
    <property type="entry name" value="NUCLEOLAR PROTEIN 12"/>
    <property type="match status" value="1"/>
</dbReference>
<sequence>MFAQPRPKKSALGHAPTKRKTHAIEEISFDKEARTEYLSGFRKRKLARIKEAQAIAAVQAREEKIQVRKQVRDERKQAVEDHVQMVHRLLREAREAGADEHLKNKDDSDEEWGGLDDQVAPEPPLDMEEEYIDEDRYTTVTVEAVSVDRDGLHKPEAEPEENEDGAATEGSAKPGDGEGEAEKKGGKEWPKKKKKKAFRYENKFERKLEQTKQRAKRDKR</sequence>
<evidence type="ECO:0000256" key="2">
    <source>
        <dbReference type="ARBA" id="ARBA00007175"/>
    </source>
</evidence>
<proteinExistence type="inferred from homology"/>
<dbReference type="Pfam" id="PF09805">
    <property type="entry name" value="Nop25"/>
    <property type="match status" value="1"/>
</dbReference>
<evidence type="ECO:0000256" key="1">
    <source>
        <dbReference type="ARBA" id="ARBA00004604"/>
    </source>
</evidence>